<protein>
    <submittedName>
        <fullName evidence="2">Uncharacterized protein</fullName>
    </submittedName>
</protein>
<accession>A0A5C5X2S2</accession>
<gene>
    <name evidence="2" type="ORF">KOR42_02540</name>
</gene>
<dbReference type="EMBL" id="SIHI01000001">
    <property type="protein sequence ID" value="TWT56899.1"/>
    <property type="molecule type" value="Genomic_DNA"/>
</dbReference>
<proteinExistence type="predicted"/>
<name>A0A5C5X2S2_9PLAN</name>
<evidence type="ECO:0000256" key="1">
    <source>
        <dbReference type="SAM" id="MobiDB-lite"/>
    </source>
</evidence>
<reference evidence="2 3" key="1">
    <citation type="submission" date="2019-02" db="EMBL/GenBank/DDBJ databases">
        <title>Deep-cultivation of Planctomycetes and their phenomic and genomic characterization uncovers novel biology.</title>
        <authorList>
            <person name="Wiegand S."/>
            <person name="Jogler M."/>
            <person name="Boedeker C."/>
            <person name="Pinto D."/>
            <person name="Vollmers J."/>
            <person name="Rivas-Marin E."/>
            <person name="Kohn T."/>
            <person name="Peeters S.H."/>
            <person name="Heuer A."/>
            <person name="Rast P."/>
            <person name="Oberbeckmann S."/>
            <person name="Bunk B."/>
            <person name="Jeske O."/>
            <person name="Meyerdierks A."/>
            <person name="Storesund J.E."/>
            <person name="Kallscheuer N."/>
            <person name="Luecker S."/>
            <person name="Lage O.M."/>
            <person name="Pohl T."/>
            <person name="Merkel B.J."/>
            <person name="Hornburger P."/>
            <person name="Mueller R.-W."/>
            <person name="Bruemmer F."/>
            <person name="Labrenz M."/>
            <person name="Spormann A.M."/>
            <person name="Op Den Camp H."/>
            <person name="Overmann J."/>
            <person name="Amann R."/>
            <person name="Jetten M.S.M."/>
            <person name="Mascher T."/>
            <person name="Medema M.H."/>
            <person name="Devos D.P."/>
            <person name="Kaster A.-K."/>
            <person name="Ovreas L."/>
            <person name="Rohde M."/>
            <person name="Galperin M.Y."/>
            <person name="Jogler C."/>
        </authorList>
    </citation>
    <scope>NUCLEOTIDE SEQUENCE [LARGE SCALE GENOMIC DNA]</scope>
    <source>
        <strain evidence="2 3">KOR42</strain>
    </source>
</reference>
<feature type="region of interest" description="Disordered" evidence="1">
    <location>
        <begin position="114"/>
        <end position="145"/>
    </location>
</feature>
<organism evidence="2 3">
    <name type="scientific">Thalassoglobus neptunius</name>
    <dbReference type="NCBI Taxonomy" id="1938619"/>
    <lineage>
        <taxon>Bacteria</taxon>
        <taxon>Pseudomonadati</taxon>
        <taxon>Planctomycetota</taxon>
        <taxon>Planctomycetia</taxon>
        <taxon>Planctomycetales</taxon>
        <taxon>Planctomycetaceae</taxon>
        <taxon>Thalassoglobus</taxon>
    </lineage>
</organism>
<keyword evidence="3" id="KW-1185">Reference proteome</keyword>
<evidence type="ECO:0000313" key="3">
    <source>
        <dbReference type="Proteomes" id="UP000317243"/>
    </source>
</evidence>
<dbReference type="Proteomes" id="UP000317243">
    <property type="component" value="Unassembled WGS sequence"/>
</dbReference>
<dbReference type="AlphaFoldDB" id="A0A5C5X2S2"/>
<evidence type="ECO:0000313" key="2">
    <source>
        <dbReference type="EMBL" id="TWT56899.1"/>
    </source>
</evidence>
<sequence length="145" mass="16041">MKTSMNNHLSRYFLLLPSLLVAIAIAGRAEAGLPIHSPQFQPIHLGRFLLPVEEVEISPPDAYMVSVAERPQSSPGKLKTLVNSIKSMPWISISPSEEETPQVRAIAVEAGENRVTLTKSTSRNDQKSSTSRLESLLRRMGYQSE</sequence>
<comment type="caution">
    <text evidence="2">The sequence shown here is derived from an EMBL/GenBank/DDBJ whole genome shotgun (WGS) entry which is preliminary data.</text>
</comment>